<gene>
    <name evidence="1" type="ORF">GFB47_14545</name>
</gene>
<keyword evidence="2" id="KW-1185">Reference proteome</keyword>
<name>A0A5Q0TKK6_9VIBR</name>
<dbReference type="AlphaFoldDB" id="A0A5Q0TKK6"/>
<evidence type="ECO:0000313" key="1">
    <source>
        <dbReference type="EMBL" id="QGA66625.1"/>
    </source>
</evidence>
<organism evidence="1 2">
    <name type="scientific">Vibrio algicola</name>
    <dbReference type="NCBI Taxonomy" id="2662262"/>
    <lineage>
        <taxon>Bacteria</taxon>
        <taxon>Pseudomonadati</taxon>
        <taxon>Pseudomonadota</taxon>
        <taxon>Gammaproteobacteria</taxon>
        <taxon>Vibrionales</taxon>
        <taxon>Vibrionaceae</taxon>
        <taxon>Vibrio</taxon>
    </lineage>
</organism>
<accession>A0A5Q0TKK6</accession>
<proteinExistence type="predicted"/>
<dbReference type="Proteomes" id="UP000348942">
    <property type="component" value="Chromosome 2"/>
</dbReference>
<evidence type="ECO:0000313" key="2">
    <source>
        <dbReference type="Proteomes" id="UP000348942"/>
    </source>
</evidence>
<protein>
    <submittedName>
        <fullName evidence="1">Uncharacterized protein</fullName>
    </submittedName>
</protein>
<reference evidence="1 2" key="1">
    <citation type="submission" date="2019-10" db="EMBL/GenBank/DDBJ databases">
        <title>Vibrio sp. nov., isolated from Coralline algae surface.</title>
        <authorList>
            <person name="Geng Y."/>
            <person name="Zhang X."/>
        </authorList>
    </citation>
    <scope>NUCLEOTIDE SEQUENCE [LARGE SCALE GENOMIC DNA]</scope>
    <source>
        <strain evidence="1 2">SM1977</strain>
    </source>
</reference>
<dbReference type="EMBL" id="CP045700">
    <property type="protein sequence ID" value="QGA66625.1"/>
    <property type="molecule type" value="Genomic_DNA"/>
</dbReference>
<dbReference type="RefSeq" id="WP_153448758.1">
    <property type="nucleotide sequence ID" value="NZ_CP045700.1"/>
</dbReference>
<sequence>MSDKDTAISQLAHSSTPDRQLAVASALEIIKNDVLTSSGPDRLKVHLSRLSQYADLIEDALKKK</sequence>